<protein>
    <submittedName>
        <fullName evidence="4">Thioredoxin domain-containing protein</fullName>
    </submittedName>
</protein>
<dbReference type="AlphaFoldDB" id="A0A842I2Z8"/>
<gene>
    <name evidence="4" type="ORF">H6P80_13785</name>
</gene>
<dbReference type="Gene3D" id="1.10.40.110">
    <property type="match status" value="1"/>
</dbReference>
<evidence type="ECO:0000313" key="5">
    <source>
        <dbReference type="Proteomes" id="UP000564378"/>
    </source>
</evidence>
<evidence type="ECO:0000313" key="4">
    <source>
        <dbReference type="EMBL" id="MBC2778690.1"/>
    </source>
</evidence>
<dbReference type="InterPro" id="IPR036249">
    <property type="entry name" value="Thioredoxin-like_sf"/>
</dbReference>
<comment type="similarity">
    <text evidence="1">Belongs to the thioredoxin family. DsbA subfamily.</text>
</comment>
<organism evidence="4 5">
    <name type="scientific">Parasphingopyxis marina</name>
    <dbReference type="NCBI Taxonomy" id="2761622"/>
    <lineage>
        <taxon>Bacteria</taxon>
        <taxon>Pseudomonadati</taxon>
        <taxon>Pseudomonadota</taxon>
        <taxon>Alphaproteobacteria</taxon>
        <taxon>Sphingomonadales</taxon>
        <taxon>Sphingomonadaceae</taxon>
        <taxon>Parasphingopyxis</taxon>
    </lineage>
</organism>
<evidence type="ECO:0000256" key="2">
    <source>
        <dbReference type="SAM" id="SignalP"/>
    </source>
</evidence>
<comment type="caution">
    <text evidence="4">The sequence shown here is derived from an EMBL/GenBank/DDBJ whole genome shotgun (WGS) entry which is preliminary data.</text>
</comment>
<dbReference type="SUPFAM" id="SSF52833">
    <property type="entry name" value="Thioredoxin-like"/>
    <property type="match status" value="1"/>
</dbReference>
<dbReference type="EMBL" id="JACJVJ010000002">
    <property type="protein sequence ID" value="MBC2778690.1"/>
    <property type="molecule type" value="Genomic_DNA"/>
</dbReference>
<proteinExistence type="inferred from homology"/>
<name>A0A842I2Z8_9SPHN</name>
<dbReference type="PANTHER" id="PTHR13887">
    <property type="entry name" value="GLUTATHIONE S-TRANSFERASE KAPPA"/>
    <property type="match status" value="1"/>
</dbReference>
<reference evidence="4 5" key="1">
    <citation type="submission" date="2020-08" db="EMBL/GenBank/DDBJ databases">
        <title>Draft genome sequence of Parasphingopyxis sp. GrpM-11.</title>
        <authorList>
            <person name="Oh J."/>
            <person name="Roh D.-H."/>
        </authorList>
    </citation>
    <scope>NUCLEOTIDE SEQUENCE [LARGE SCALE GENOMIC DNA]</scope>
    <source>
        <strain evidence="4 5">GrpM-11</strain>
    </source>
</reference>
<dbReference type="PANTHER" id="PTHR13887:SF56">
    <property type="entry name" value="THIOREDOXIN-LIKE REDUCTASE RV2466C"/>
    <property type="match status" value="1"/>
</dbReference>
<dbReference type="Gene3D" id="3.40.30.10">
    <property type="entry name" value="Glutaredoxin"/>
    <property type="match status" value="1"/>
</dbReference>
<feature type="signal peptide" evidence="2">
    <location>
        <begin position="1"/>
        <end position="21"/>
    </location>
</feature>
<dbReference type="PROSITE" id="PS51257">
    <property type="entry name" value="PROKAR_LIPOPROTEIN"/>
    <property type="match status" value="1"/>
</dbReference>
<accession>A0A842I2Z8</accession>
<dbReference type="Pfam" id="PF13462">
    <property type="entry name" value="Thioredoxin_4"/>
    <property type="match status" value="1"/>
</dbReference>
<dbReference type="Proteomes" id="UP000564378">
    <property type="component" value="Unassembled WGS sequence"/>
</dbReference>
<sequence length="244" mass="25895">MMKTVLKTSALALALAMTASACSGESSANGGQANGPVVADTSQNWVETVEKTEEGGFRMGNPDAAIRIVEYGSLTCPHCADFAEQSFNPLVENYISQGTVSFEMRNFVRDPLDLAAALLARCNGAAPFFQLNERLFANQAAMITQVQGAGEARLQQIAQSSDPVLGYAEAAGLIPLVGGMGISETQARQCLADQDLVGELETLRNTALSEYNLSGTPTFLINGQVASGVVTWPQLEARIQEMVQ</sequence>
<feature type="domain" description="Thioredoxin-like fold" evidence="3">
    <location>
        <begin position="54"/>
        <end position="240"/>
    </location>
</feature>
<keyword evidence="2" id="KW-0732">Signal</keyword>
<evidence type="ECO:0000259" key="3">
    <source>
        <dbReference type="Pfam" id="PF13462"/>
    </source>
</evidence>
<feature type="chain" id="PRO_5032848742" evidence="2">
    <location>
        <begin position="22"/>
        <end position="244"/>
    </location>
</feature>
<dbReference type="InterPro" id="IPR012336">
    <property type="entry name" value="Thioredoxin-like_fold"/>
</dbReference>
<keyword evidence="5" id="KW-1185">Reference proteome</keyword>
<evidence type="ECO:0000256" key="1">
    <source>
        <dbReference type="ARBA" id="ARBA00005791"/>
    </source>
</evidence>